<dbReference type="InterPro" id="IPR029044">
    <property type="entry name" value="Nucleotide-diphossugar_trans"/>
</dbReference>
<dbReference type="GO" id="GO:0099621">
    <property type="term" value="F:undecaprenyl-phosphate 4-deoxy-4-formamido-L-arabinose transferase activity"/>
    <property type="evidence" value="ECO:0007669"/>
    <property type="project" value="TreeGrafter"/>
</dbReference>
<dbReference type="GO" id="GO:0005886">
    <property type="term" value="C:plasma membrane"/>
    <property type="evidence" value="ECO:0007669"/>
    <property type="project" value="TreeGrafter"/>
</dbReference>
<keyword evidence="10" id="KW-1185">Reference proteome</keyword>
<proteinExistence type="predicted"/>
<dbReference type="RefSeq" id="WP_186770474.1">
    <property type="nucleotide sequence ID" value="NZ_JACOMF010000009.1"/>
</dbReference>
<dbReference type="FunFam" id="3.90.550.10:FF:000170">
    <property type="entry name" value="Dolichol-phosphate mannosyltransferase"/>
    <property type="match status" value="1"/>
</dbReference>
<evidence type="ECO:0000256" key="2">
    <source>
        <dbReference type="ARBA" id="ARBA00022676"/>
    </source>
</evidence>
<name>A0A9X0UCX0_9PROT</name>
<evidence type="ECO:0000256" key="1">
    <source>
        <dbReference type="ARBA" id="ARBA00022475"/>
    </source>
</evidence>
<accession>A0A9X0UCX0</accession>
<dbReference type="SUPFAM" id="SSF53448">
    <property type="entry name" value="Nucleotide-diphospho-sugar transferases"/>
    <property type="match status" value="1"/>
</dbReference>
<evidence type="ECO:0000256" key="7">
    <source>
        <dbReference type="ARBA" id="ARBA00023136"/>
    </source>
</evidence>
<evidence type="ECO:0000313" key="9">
    <source>
        <dbReference type="EMBL" id="MBC4015702.1"/>
    </source>
</evidence>
<dbReference type="Proteomes" id="UP000600101">
    <property type="component" value="Unassembled WGS sequence"/>
</dbReference>
<evidence type="ECO:0000259" key="8">
    <source>
        <dbReference type="Pfam" id="PF00535"/>
    </source>
</evidence>
<protein>
    <submittedName>
        <fullName evidence="9">Glycosyltransferase family 2 protein</fullName>
    </submittedName>
</protein>
<dbReference type="PANTHER" id="PTHR48090">
    <property type="entry name" value="UNDECAPRENYL-PHOSPHATE 4-DEOXY-4-FORMAMIDO-L-ARABINOSE TRANSFERASE-RELATED"/>
    <property type="match status" value="1"/>
</dbReference>
<dbReference type="GO" id="GO:0009103">
    <property type="term" value="P:lipopolysaccharide biosynthetic process"/>
    <property type="evidence" value="ECO:0007669"/>
    <property type="project" value="UniProtKB-KW"/>
</dbReference>
<dbReference type="InterPro" id="IPR050256">
    <property type="entry name" value="Glycosyltransferase_2"/>
</dbReference>
<evidence type="ECO:0000313" key="10">
    <source>
        <dbReference type="Proteomes" id="UP000600101"/>
    </source>
</evidence>
<keyword evidence="1" id="KW-1003">Cell membrane</keyword>
<dbReference type="CDD" id="cd04179">
    <property type="entry name" value="DPM_DPG-synthase_like"/>
    <property type="match status" value="1"/>
</dbReference>
<comment type="caution">
    <text evidence="9">The sequence shown here is derived from an EMBL/GenBank/DDBJ whole genome shotgun (WGS) entry which is preliminary data.</text>
</comment>
<sequence>MPHIPQAVPAAGASTPPDAPAAPLLSVVVPVRNEAPNIAPLVAEIEAALPGVPHEIVYVDDGSSDDTPMALRKAAAAAPLRHLRHRASCGQSAAVVTGVKAARGRWIATLDGDGQNDPADIPKLLARAQAEGGAILVAGHRVTRRDSWVKRRSSRVANRVRARLLGDATPDTGCGLKVFPRALFLELPHFDHMHRFLPALVLRQGGRVVSEPVNHRPRLRGQSNYGTLDRLLVSLFDLVGMVWLQRRWRRPEVEPEG</sequence>
<reference evidence="9" key="1">
    <citation type="submission" date="2020-08" db="EMBL/GenBank/DDBJ databases">
        <authorList>
            <person name="Hu Y."/>
            <person name="Nguyen S.V."/>
            <person name="Li F."/>
            <person name="Fanning S."/>
        </authorList>
    </citation>
    <scope>NUCLEOTIDE SEQUENCE</scope>
    <source>
        <strain evidence="9">SYSU D8009</strain>
    </source>
</reference>
<dbReference type="Pfam" id="PF00535">
    <property type="entry name" value="Glycos_transf_2"/>
    <property type="match status" value="1"/>
</dbReference>
<keyword evidence="3" id="KW-0808">Transferase</keyword>
<gene>
    <name evidence="9" type="ORF">H7965_10230</name>
</gene>
<keyword evidence="4" id="KW-0812">Transmembrane</keyword>
<organism evidence="9 10">
    <name type="scientific">Siccirubricoccus deserti</name>
    <dbReference type="NCBI Taxonomy" id="2013562"/>
    <lineage>
        <taxon>Bacteria</taxon>
        <taxon>Pseudomonadati</taxon>
        <taxon>Pseudomonadota</taxon>
        <taxon>Alphaproteobacteria</taxon>
        <taxon>Acetobacterales</taxon>
        <taxon>Roseomonadaceae</taxon>
        <taxon>Siccirubricoccus</taxon>
    </lineage>
</organism>
<dbReference type="InterPro" id="IPR001173">
    <property type="entry name" value="Glyco_trans_2-like"/>
</dbReference>
<evidence type="ECO:0000256" key="4">
    <source>
        <dbReference type="ARBA" id="ARBA00022692"/>
    </source>
</evidence>
<dbReference type="Gene3D" id="3.90.550.10">
    <property type="entry name" value="Spore Coat Polysaccharide Biosynthesis Protein SpsA, Chain A"/>
    <property type="match status" value="1"/>
</dbReference>
<dbReference type="PANTHER" id="PTHR48090:SF3">
    <property type="entry name" value="UNDECAPRENYL-PHOSPHATE 4-DEOXY-4-FORMAMIDO-L-ARABINOSE TRANSFERASE"/>
    <property type="match status" value="1"/>
</dbReference>
<keyword evidence="7" id="KW-0472">Membrane</keyword>
<evidence type="ECO:0000256" key="6">
    <source>
        <dbReference type="ARBA" id="ARBA00022989"/>
    </source>
</evidence>
<evidence type="ECO:0000256" key="5">
    <source>
        <dbReference type="ARBA" id="ARBA00022985"/>
    </source>
</evidence>
<dbReference type="AlphaFoldDB" id="A0A9X0UCX0"/>
<dbReference type="EMBL" id="JACOMF010000009">
    <property type="protein sequence ID" value="MBC4015702.1"/>
    <property type="molecule type" value="Genomic_DNA"/>
</dbReference>
<keyword evidence="6" id="KW-1133">Transmembrane helix</keyword>
<evidence type="ECO:0000256" key="3">
    <source>
        <dbReference type="ARBA" id="ARBA00022679"/>
    </source>
</evidence>
<keyword evidence="2" id="KW-0328">Glycosyltransferase</keyword>
<keyword evidence="5" id="KW-0448">Lipopolysaccharide biosynthesis</keyword>
<feature type="domain" description="Glycosyltransferase 2-like" evidence="8">
    <location>
        <begin position="26"/>
        <end position="184"/>
    </location>
</feature>